<sequence length="207" mass="22886">MQRQPQREVVDEIGTCLSSETIDDVVCSRAKHVAQLGHSLGREAFVDDLAQFHVIRSIETDHQLIATTRGRFIDAVVNERIGSVAIGGSISRHLLHVGVTSDYPQLLALIGGVIKTCHRVVVTKPPVVVVRNAMLVCRSLMKQRCIYECVSHKNSSKGRAAIVSVRTPRGPSCRTFVSRSELKPCVQWYRSIPRPSRAQHLLSVGLC</sequence>
<protein>
    <submittedName>
        <fullName evidence="1">Unannotated protein</fullName>
    </submittedName>
</protein>
<name>A0A6J6GU66_9ZZZZ</name>
<dbReference type="AlphaFoldDB" id="A0A6J6GU66"/>
<proteinExistence type="predicted"/>
<accession>A0A6J6GU66</accession>
<reference evidence="1" key="1">
    <citation type="submission" date="2020-05" db="EMBL/GenBank/DDBJ databases">
        <authorList>
            <person name="Chiriac C."/>
            <person name="Salcher M."/>
            <person name="Ghai R."/>
            <person name="Kavagutti S V."/>
        </authorList>
    </citation>
    <scope>NUCLEOTIDE SEQUENCE</scope>
</reference>
<gene>
    <name evidence="1" type="ORF">UFOPK1827_00795</name>
</gene>
<dbReference type="EMBL" id="CAEZUO010000028">
    <property type="protein sequence ID" value="CAB4603483.1"/>
    <property type="molecule type" value="Genomic_DNA"/>
</dbReference>
<organism evidence="1">
    <name type="scientific">freshwater metagenome</name>
    <dbReference type="NCBI Taxonomy" id="449393"/>
    <lineage>
        <taxon>unclassified sequences</taxon>
        <taxon>metagenomes</taxon>
        <taxon>ecological metagenomes</taxon>
    </lineage>
</organism>
<evidence type="ECO:0000313" key="1">
    <source>
        <dbReference type="EMBL" id="CAB4603483.1"/>
    </source>
</evidence>